<dbReference type="InterPro" id="IPR001036">
    <property type="entry name" value="Acrflvin-R"/>
</dbReference>
<dbReference type="SUPFAM" id="SSF82693">
    <property type="entry name" value="Multidrug efflux transporter AcrB pore domain, PN1, PN2, PC1 and PC2 subdomains"/>
    <property type="match status" value="3"/>
</dbReference>
<evidence type="ECO:0000256" key="2">
    <source>
        <dbReference type="ARBA" id="ARBA00022448"/>
    </source>
</evidence>
<dbReference type="EMBL" id="FOLY01000006">
    <property type="protein sequence ID" value="SFC82571.1"/>
    <property type="molecule type" value="Genomic_DNA"/>
</dbReference>
<dbReference type="OrthoDB" id="5287122at2"/>
<accession>A0A1I1MAZ7</accession>
<evidence type="ECO:0000256" key="8">
    <source>
        <dbReference type="SAM" id="Phobius"/>
    </source>
</evidence>
<evidence type="ECO:0000256" key="3">
    <source>
        <dbReference type="ARBA" id="ARBA00022475"/>
    </source>
</evidence>
<keyword evidence="5 8" id="KW-0812">Transmembrane</keyword>
<feature type="transmembrane region" description="Helical" evidence="8">
    <location>
        <begin position="530"/>
        <end position="549"/>
    </location>
</feature>
<dbReference type="GO" id="GO:0005886">
    <property type="term" value="C:plasma membrane"/>
    <property type="evidence" value="ECO:0007669"/>
    <property type="project" value="UniProtKB-SubCell"/>
</dbReference>
<feature type="transmembrane region" description="Helical" evidence="8">
    <location>
        <begin position="955"/>
        <end position="976"/>
    </location>
</feature>
<dbReference type="FunFam" id="1.20.1640.10:FF:000001">
    <property type="entry name" value="Efflux pump membrane transporter"/>
    <property type="match status" value="1"/>
</dbReference>
<dbReference type="SUPFAM" id="SSF82866">
    <property type="entry name" value="Multidrug efflux transporter AcrB transmembrane domain"/>
    <property type="match status" value="2"/>
</dbReference>
<dbReference type="Pfam" id="PF00873">
    <property type="entry name" value="ACR_tran"/>
    <property type="match status" value="1"/>
</dbReference>
<keyword evidence="3" id="KW-1003">Cell membrane</keyword>
<reference evidence="10" key="1">
    <citation type="submission" date="2016-10" db="EMBL/GenBank/DDBJ databases">
        <authorList>
            <person name="Varghese N."/>
            <person name="Submissions S."/>
        </authorList>
    </citation>
    <scope>NUCLEOTIDE SEQUENCE [LARGE SCALE GENOMIC DNA]</scope>
    <source>
        <strain evidence="10">DSM 23439</strain>
    </source>
</reference>
<name>A0A1I1MAZ7_9GAMM</name>
<feature type="transmembrane region" description="Helical" evidence="8">
    <location>
        <begin position="360"/>
        <end position="383"/>
    </location>
</feature>
<dbReference type="PRINTS" id="PR00702">
    <property type="entry name" value="ACRIFLAVINRP"/>
</dbReference>
<keyword evidence="4" id="KW-0997">Cell inner membrane</keyword>
<dbReference type="Gene3D" id="3.30.2090.10">
    <property type="entry name" value="Multidrug efflux transporter AcrB TolC docking domain, DN and DC subdomains"/>
    <property type="match status" value="2"/>
</dbReference>
<gene>
    <name evidence="9" type="ORF">SAMN05421848_2900</name>
</gene>
<evidence type="ECO:0000256" key="5">
    <source>
        <dbReference type="ARBA" id="ARBA00022692"/>
    </source>
</evidence>
<feature type="transmembrane region" description="Helical" evidence="8">
    <location>
        <begin position="910"/>
        <end position="935"/>
    </location>
</feature>
<dbReference type="InterPro" id="IPR027463">
    <property type="entry name" value="AcrB_DN_DC_subdom"/>
</dbReference>
<evidence type="ECO:0000256" key="7">
    <source>
        <dbReference type="ARBA" id="ARBA00023136"/>
    </source>
</evidence>
<dbReference type="Gene3D" id="3.30.70.1320">
    <property type="entry name" value="Multidrug efflux transporter AcrB pore domain like"/>
    <property type="match status" value="1"/>
</dbReference>
<organism evidence="9 10">
    <name type="scientific">Kushneria avicenniae</name>
    <dbReference type="NCBI Taxonomy" id="402385"/>
    <lineage>
        <taxon>Bacteria</taxon>
        <taxon>Pseudomonadati</taxon>
        <taxon>Pseudomonadota</taxon>
        <taxon>Gammaproteobacteria</taxon>
        <taxon>Oceanospirillales</taxon>
        <taxon>Halomonadaceae</taxon>
        <taxon>Kushneria</taxon>
    </lineage>
</organism>
<dbReference type="STRING" id="402385.SAMN05421848_2900"/>
<feature type="transmembrane region" description="Helical" evidence="8">
    <location>
        <begin position="431"/>
        <end position="457"/>
    </location>
</feature>
<feature type="transmembrane region" description="Helical" evidence="8">
    <location>
        <begin position="858"/>
        <end position="877"/>
    </location>
</feature>
<dbReference type="SUPFAM" id="SSF82714">
    <property type="entry name" value="Multidrug efflux transporter AcrB TolC docking domain, DN and DC subdomains"/>
    <property type="match status" value="2"/>
</dbReference>
<dbReference type="Gene3D" id="3.30.70.1440">
    <property type="entry name" value="Multidrug efflux transporter AcrB pore domain"/>
    <property type="match status" value="1"/>
</dbReference>
<evidence type="ECO:0000256" key="4">
    <source>
        <dbReference type="ARBA" id="ARBA00022519"/>
    </source>
</evidence>
<dbReference type="FunFam" id="3.30.70.1430:FF:000001">
    <property type="entry name" value="Efflux pump membrane transporter"/>
    <property type="match status" value="1"/>
</dbReference>
<feature type="transmembrane region" description="Helical" evidence="8">
    <location>
        <begin position="336"/>
        <end position="353"/>
    </location>
</feature>
<comment type="subcellular location">
    <subcellularLocation>
        <location evidence="1">Cell inner membrane</location>
        <topology evidence="1">Multi-pass membrane protein</topology>
    </subcellularLocation>
</comment>
<feature type="transmembrane region" description="Helical" evidence="8">
    <location>
        <begin position="463"/>
        <end position="482"/>
    </location>
</feature>
<keyword evidence="7 8" id="KW-0472">Membrane</keyword>
<dbReference type="PANTHER" id="PTHR32063:SF34">
    <property type="entry name" value="MULTIDRUG RESISTANCE PROTEIN MDTC"/>
    <property type="match status" value="1"/>
</dbReference>
<proteinExistence type="predicted"/>
<protein>
    <submittedName>
        <fullName evidence="9">Multidrug efflux pump</fullName>
    </submittedName>
</protein>
<sequence length="1020" mass="109681">MSLSSPFIQRPIATSLLTLAIILGGLLSYMRLPVAPLPAVSFPTILVTASLSGANPETMASTVATPLERSIGQIAGISQMTSSSSEGSTSVVIQFDLDKDINEAAREVQAAINRAEALLPTAMTSSPRLRKLNPADSPIMLLSLTSAEIDKGTLYNLADQEIAPRISQVEGVSRVSVGGSSSPAVRVTLNPRKLANGGISLDQIRDAINAANSNQPTGFTEDDRYRWSIHTDSQMFEAQDYRNLIIARDGDHIMRLGDVADVEKSVEDIYNVGFYNRQPAVVIVVSPASDANVIETIDRIRARLPGIHAALPASADLHTVLDRSPGISASLQETQIALILAVVLVVMVVFVFLRNPRATLIPSAVIPVSLLGTFMVMSLLGYSLNTLSLMALIIAIGFVVDDAIVVVENIARHIEAGMNVRQAALLGAREVGFTVLSMSVSLVAVFVPLLFLGGFIGRLFHEFAMTLATAVMVSLLVSLTLTPMLCSRWLKSTGDDNASSGLKRVIERCGQHILAGYERTLDVALRHRRLTLLSLVAVIVLNGFLYVHIDKGFVPDQDTGRLIGAVRGDQSISFDAMSAKLETARDRLLADDSVASVLGFLGGSGPAGGGVNSATLFVSLKEDRQGDTNANGNRLTAMMGDIPGVQVFMRGLQDLHMGGRSSSNSQYELTLKSDDLALLRQWAPRVAQTMRDIPEITGVDSDNRSGGQAIRLVVDRDRAARLGLSMRDIDTLLGNAFAQGQISSVYEGTNQYYVVLEVASQWQRSARALEMMHIVNDDGSPIPLSAFSHYERSTSPVSVSHQGQFAATTVSFNLSDGVSLSEATDIISNRLDRLHLPTDVQADFEGSAASFQSGVETMPWLILAALVTVYLVLGILYESYIHPLTILSTLPSGGIGALLALMWLDKPFTLIALIGIILLIGVVKKNAIMLVDFALSAERERGLSSQEAIREAALVRFRPIMMTTLAAILGALPLMFGTDENAALRAPLGISIVGGLIVSQILTLYTTPVVYLYLDRLRRR</sequence>
<dbReference type="Gene3D" id="1.20.1640.10">
    <property type="entry name" value="Multidrug efflux transporter AcrB transmembrane domain"/>
    <property type="match status" value="2"/>
</dbReference>
<feature type="transmembrane region" description="Helical" evidence="8">
    <location>
        <begin position="988"/>
        <end position="1014"/>
    </location>
</feature>
<keyword evidence="10" id="KW-1185">Reference proteome</keyword>
<evidence type="ECO:0000313" key="9">
    <source>
        <dbReference type="EMBL" id="SFC82571.1"/>
    </source>
</evidence>
<evidence type="ECO:0000256" key="6">
    <source>
        <dbReference type="ARBA" id="ARBA00022989"/>
    </source>
</evidence>
<feature type="transmembrane region" description="Helical" evidence="8">
    <location>
        <begin position="389"/>
        <end position="411"/>
    </location>
</feature>
<evidence type="ECO:0000313" key="10">
    <source>
        <dbReference type="Proteomes" id="UP000199046"/>
    </source>
</evidence>
<dbReference type="PANTHER" id="PTHR32063">
    <property type="match status" value="1"/>
</dbReference>
<dbReference type="Proteomes" id="UP000199046">
    <property type="component" value="Unassembled WGS sequence"/>
</dbReference>
<evidence type="ECO:0000256" key="1">
    <source>
        <dbReference type="ARBA" id="ARBA00004429"/>
    </source>
</evidence>
<keyword evidence="2" id="KW-0813">Transport</keyword>
<dbReference type="GO" id="GO:0042910">
    <property type="term" value="F:xenobiotic transmembrane transporter activity"/>
    <property type="evidence" value="ECO:0007669"/>
    <property type="project" value="TreeGrafter"/>
</dbReference>
<dbReference type="Gene3D" id="3.30.70.1430">
    <property type="entry name" value="Multidrug efflux transporter AcrB pore domain"/>
    <property type="match status" value="2"/>
</dbReference>
<keyword evidence="6 8" id="KW-1133">Transmembrane helix</keyword>
<dbReference type="RefSeq" id="WP_090135417.1">
    <property type="nucleotide sequence ID" value="NZ_FOLY01000006.1"/>
</dbReference>
<dbReference type="AlphaFoldDB" id="A0A1I1MAZ7"/>